<dbReference type="SUPFAM" id="SSF52540">
    <property type="entry name" value="P-loop containing nucleoside triphosphate hydrolases"/>
    <property type="match status" value="1"/>
</dbReference>
<feature type="domain" description="ABC transporter" evidence="7">
    <location>
        <begin position="58"/>
        <end position="266"/>
    </location>
</feature>
<name>A0A542BSG9_SERFO</name>
<keyword evidence="4" id="KW-0067">ATP-binding</keyword>
<keyword evidence="1" id="KW-0813">Transport</keyword>
<dbReference type="NCBIfam" id="TIGR01189">
    <property type="entry name" value="ccmA"/>
    <property type="match status" value="1"/>
</dbReference>
<dbReference type="PROSITE" id="PS00211">
    <property type="entry name" value="ABC_TRANSPORTER_1"/>
    <property type="match status" value="1"/>
</dbReference>
<dbReference type="SMART" id="SM00382">
    <property type="entry name" value="AAA"/>
    <property type="match status" value="1"/>
</dbReference>
<keyword evidence="2" id="KW-0547">Nucleotide-binding</keyword>
<dbReference type="InterPro" id="IPR027417">
    <property type="entry name" value="P-loop_NTPase"/>
</dbReference>
<dbReference type="PROSITE" id="PS50893">
    <property type="entry name" value="ABC_TRANSPORTER_2"/>
    <property type="match status" value="1"/>
</dbReference>
<protein>
    <submittedName>
        <fullName evidence="8">Heme exporter protein A</fullName>
    </submittedName>
</protein>
<reference evidence="8" key="2">
    <citation type="submission" date="2019-08" db="EMBL/GenBank/DDBJ databases">
        <title>Investigation of anaerobic lignin degradation for improved lignocellulosic biofuels.</title>
        <authorList>
            <person name="Deangelis K.PhD."/>
        </authorList>
    </citation>
    <scope>NUCLEOTIDE SEQUENCE [LARGE SCALE GENOMIC DNA]</scope>
    <source>
        <strain evidence="8">128R</strain>
    </source>
</reference>
<accession>A0A542BSG9</accession>
<dbReference type="Gene3D" id="3.40.50.300">
    <property type="entry name" value="P-loop containing nucleotide triphosphate hydrolases"/>
    <property type="match status" value="1"/>
</dbReference>
<sequence>MKKKVTKFLHRCFFLRNFDLVRNITPNGVHPRQAAGYERGMAYVMIRYPKEKYESFMLEAKSLSCVRDERTLFDGLSFLVAPGDIIQVEGPNGAGKTSLLRILAGLAQPDSGEVLWQGANTRQQRDRYHQDLLFLGHQPGIKSMLTPFENLQFYQAVGQQPNHQAIWQALEQVGLVGYEDLPVAQLSAGQQRRVALARLWLSTSPLWILDEPLTAIDKQGVVELIALFEQHAQQGGMVLLTTHQDLTGTHRAVRKIRLAETRAEIA</sequence>
<dbReference type="GO" id="GO:0016887">
    <property type="term" value="F:ATP hydrolysis activity"/>
    <property type="evidence" value="ECO:0007669"/>
    <property type="project" value="InterPro"/>
</dbReference>
<evidence type="ECO:0000256" key="6">
    <source>
        <dbReference type="ARBA" id="ARBA00023136"/>
    </source>
</evidence>
<dbReference type="GO" id="GO:0017004">
    <property type="term" value="P:cytochrome complex assembly"/>
    <property type="evidence" value="ECO:0007669"/>
    <property type="project" value="UniProtKB-KW"/>
</dbReference>
<keyword evidence="5" id="KW-1278">Translocase</keyword>
<dbReference type="GO" id="GO:0005524">
    <property type="term" value="F:ATP binding"/>
    <property type="evidence" value="ECO:0007669"/>
    <property type="project" value="UniProtKB-KW"/>
</dbReference>
<dbReference type="InterPro" id="IPR017871">
    <property type="entry name" value="ABC_transporter-like_CS"/>
</dbReference>
<evidence type="ECO:0000256" key="5">
    <source>
        <dbReference type="ARBA" id="ARBA00022967"/>
    </source>
</evidence>
<dbReference type="NCBIfam" id="NF010061">
    <property type="entry name" value="PRK13538.1"/>
    <property type="match status" value="1"/>
</dbReference>
<dbReference type="GO" id="GO:0022857">
    <property type="term" value="F:transmembrane transporter activity"/>
    <property type="evidence" value="ECO:0007669"/>
    <property type="project" value="InterPro"/>
</dbReference>
<dbReference type="PANTHER" id="PTHR43499:SF1">
    <property type="entry name" value="ABC TRANSPORTER I FAMILY MEMBER 1"/>
    <property type="match status" value="1"/>
</dbReference>
<evidence type="ECO:0000256" key="4">
    <source>
        <dbReference type="ARBA" id="ARBA00022840"/>
    </source>
</evidence>
<keyword evidence="3" id="KW-0201">Cytochrome c-type biogenesis</keyword>
<evidence type="ECO:0000313" key="8">
    <source>
        <dbReference type="EMBL" id="TVZ70969.1"/>
    </source>
</evidence>
<dbReference type="EMBL" id="VISQ01000001">
    <property type="protein sequence ID" value="TVZ70969.1"/>
    <property type="molecule type" value="Genomic_DNA"/>
</dbReference>
<dbReference type="PANTHER" id="PTHR43499">
    <property type="entry name" value="ABC TRANSPORTER I FAMILY MEMBER 1"/>
    <property type="match status" value="1"/>
</dbReference>
<dbReference type="InterPro" id="IPR003439">
    <property type="entry name" value="ABC_transporter-like_ATP-bd"/>
</dbReference>
<keyword evidence="6" id="KW-0472">Membrane</keyword>
<gene>
    <name evidence="8" type="ORF">FHU10_3574</name>
</gene>
<dbReference type="InterPro" id="IPR005895">
    <property type="entry name" value="ABC_transptr_haem_export_CcmA"/>
</dbReference>
<evidence type="ECO:0000259" key="7">
    <source>
        <dbReference type="PROSITE" id="PS50893"/>
    </source>
</evidence>
<evidence type="ECO:0000256" key="1">
    <source>
        <dbReference type="ARBA" id="ARBA00022448"/>
    </source>
</evidence>
<dbReference type="Pfam" id="PF00005">
    <property type="entry name" value="ABC_tran"/>
    <property type="match status" value="1"/>
</dbReference>
<dbReference type="AlphaFoldDB" id="A0A542BSG9"/>
<dbReference type="InterPro" id="IPR003593">
    <property type="entry name" value="AAA+_ATPase"/>
</dbReference>
<organism evidence="8">
    <name type="scientific">Serratia fonticola</name>
    <dbReference type="NCBI Taxonomy" id="47917"/>
    <lineage>
        <taxon>Bacteria</taxon>
        <taxon>Pseudomonadati</taxon>
        <taxon>Pseudomonadota</taxon>
        <taxon>Gammaproteobacteria</taxon>
        <taxon>Enterobacterales</taxon>
        <taxon>Yersiniaceae</taxon>
        <taxon>Serratia</taxon>
    </lineage>
</organism>
<proteinExistence type="predicted"/>
<comment type="caution">
    <text evidence="8">The sequence shown here is derived from an EMBL/GenBank/DDBJ whole genome shotgun (WGS) entry which is preliminary data.</text>
</comment>
<evidence type="ECO:0000256" key="2">
    <source>
        <dbReference type="ARBA" id="ARBA00022741"/>
    </source>
</evidence>
<reference evidence="8" key="1">
    <citation type="submission" date="2019-06" db="EMBL/GenBank/DDBJ databases">
        <authorList>
            <person name="Deangelis K."/>
            <person name="Huntemann M."/>
            <person name="Clum A."/>
            <person name="Pillay M."/>
            <person name="Palaniappan K."/>
            <person name="Varghese N."/>
            <person name="Mikhailova N."/>
            <person name="Stamatis D."/>
            <person name="Reddy T."/>
            <person name="Daum C."/>
            <person name="Shapiro N."/>
            <person name="Ivanova N."/>
            <person name="Kyrpides N."/>
            <person name="Woyke T."/>
        </authorList>
    </citation>
    <scope>NUCLEOTIDE SEQUENCE [LARGE SCALE GENOMIC DNA]</scope>
    <source>
        <strain evidence="8">128R</strain>
    </source>
</reference>
<evidence type="ECO:0000256" key="3">
    <source>
        <dbReference type="ARBA" id="ARBA00022748"/>
    </source>
</evidence>
<dbReference type="CDD" id="cd03231">
    <property type="entry name" value="ABC_CcmA_heme_exporter"/>
    <property type="match status" value="1"/>
</dbReference>